<feature type="domain" description="THIF-type NAD/FAD binding fold" evidence="2">
    <location>
        <begin position="4"/>
        <end position="228"/>
    </location>
</feature>
<dbReference type="GO" id="GO:0008641">
    <property type="term" value="F:ubiquitin-like modifier activating enzyme activity"/>
    <property type="evidence" value="ECO:0007669"/>
    <property type="project" value="InterPro"/>
</dbReference>
<dbReference type="Proteomes" id="UP000030960">
    <property type="component" value="Unassembled WGS sequence"/>
</dbReference>
<dbReference type="PANTHER" id="PTHR10953:SF102">
    <property type="entry name" value="ADENYLYLTRANSFERASE AND SULFURTRANSFERASE MOCS3"/>
    <property type="match status" value="1"/>
</dbReference>
<dbReference type="InterPro" id="IPR035985">
    <property type="entry name" value="Ubiquitin-activating_enz"/>
</dbReference>
<protein>
    <recommendedName>
        <fullName evidence="2">THIF-type NAD/FAD binding fold domain-containing protein</fullName>
    </recommendedName>
</protein>
<dbReference type="OrthoDB" id="9804286at2"/>
<dbReference type="AlphaFoldDB" id="A0A0B3S2Z4"/>
<dbReference type="EMBL" id="JSUQ01000008">
    <property type="protein sequence ID" value="KHQ53313.1"/>
    <property type="molecule type" value="Genomic_DNA"/>
</dbReference>
<dbReference type="RefSeq" id="WP_043141218.1">
    <property type="nucleotide sequence ID" value="NZ_JSUQ01000008.1"/>
</dbReference>
<reference evidence="3 4" key="1">
    <citation type="submission" date="2014-10" db="EMBL/GenBank/DDBJ databases">
        <title>Genome sequence of Ponticoccus sp. strain UMTAT08 isolated from clonal culture of toxic dinoflagellate Alexandrium tamiyavanichii.</title>
        <authorList>
            <person name="Gan H.Y."/>
            <person name="Muhd D.-D."/>
            <person name="Mohd Noor M.E."/>
            <person name="Yeong Y.S."/>
            <person name="Usup G."/>
        </authorList>
    </citation>
    <scope>NUCLEOTIDE SEQUENCE [LARGE SCALE GENOMIC DNA]</scope>
    <source>
        <strain evidence="3 4">UMTAT08</strain>
    </source>
</reference>
<evidence type="ECO:0000313" key="3">
    <source>
        <dbReference type="EMBL" id="KHQ53313.1"/>
    </source>
</evidence>
<comment type="similarity">
    <text evidence="1">Belongs to the HesA/MoeB/ThiF family.</text>
</comment>
<dbReference type="PANTHER" id="PTHR10953">
    <property type="entry name" value="UBIQUITIN-ACTIVATING ENZYME E1"/>
    <property type="match status" value="1"/>
</dbReference>
<comment type="caution">
    <text evidence="3">The sequence shown here is derived from an EMBL/GenBank/DDBJ whole genome shotgun (WGS) entry which is preliminary data.</text>
</comment>
<dbReference type="Pfam" id="PF00899">
    <property type="entry name" value="ThiF"/>
    <property type="match status" value="1"/>
</dbReference>
<dbReference type="FunFam" id="3.40.50.720:FF:000080">
    <property type="entry name" value="Thiazole biosynthesis adenylyltransferase ThiF"/>
    <property type="match status" value="1"/>
</dbReference>
<dbReference type="CDD" id="cd00757">
    <property type="entry name" value="ThiF_MoeB_HesA_family"/>
    <property type="match status" value="1"/>
</dbReference>
<evidence type="ECO:0000256" key="1">
    <source>
        <dbReference type="ARBA" id="ARBA00009919"/>
    </source>
</evidence>
<dbReference type="Gene3D" id="3.40.50.720">
    <property type="entry name" value="NAD(P)-binding Rossmann-like Domain"/>
    <property type="match status" value="1"/>
</dbReference>
<accession>A0A0B3S2Z4</accession>
<sequence>MSRYARQTILPEVGDVGQRRFGAARVLVIGAGGLGAPVLPLLSGAGVGRITIVDGDVVSLSNLYRQTLFTEADCDRPKAQVAAERCRAINPGITIEALPIRLTPANAPALVGEADLVLDCADSYAVSYLLSDLCLASGLPLISASALGFGGYVGGFCGGAPSLRALFPEAPDSGASCATAGVLGPVVGAIGAIQAQLALNVLLGLSPSPLGLMVTYDGLGLRSSSFRFDGTAEPAGGFRFVAASQLSATDHILDLRADGPLLHPQAMRGAAADIITQPPRPATRLALCCATGLRAWRAAEQISQSWPGEIVLVAASAS</sequence>
<dbReference type="SUPFAM" id="SSF69572">
    <property type="entry name" value="Activating enzymes of the ubiquitin-like proteins"/>
    <property type="match status" value="1"/>
</dbReference>
<dbReference type="GO" id="GO:0004792">
    <property type="term" value="F:thiosulfate-cyanide sulfurtransferase activity"/>
    <property type="evidence" value="ECO:0007669"/>
    <property type="project" value="TreeGrafter"/>
</dbReference>
<dbReference type="InterPro" id="IPR045886">
    <property type="entry name" value="ThiF/MoeB/HesA"/>
</dbReference>
<dbReference type="GO" id="GO:0016779">
    <property type="term" value="F:nucleotidyltransferase activity"/>
    <property type="evidence" value="ECO:0007669"/>
    <property type="project" value="TreeGrafter"/>
</dbReference>
<organism evidence="3 4">
    <name type="scientific">Mameliella alba</name>
    <dbReference type="NCBI Taxonomy" id="561184"/>
    <lineage>
        <taxon>Bacteria</taxon>
        <taxon>Pseudomonadati</taxon>
        <taxon>Pseudomonadota</taxon>
        <taxon>Alphaproteobacteria</taxon>
        <taxon>Rhodobacterales</taxon>
        <taxon>Roseobacteraceae</taxon>
        <taxon>Mameliella</taxon>
    </lineage>
</organism>
<proteinExistence type="inferred from homology"/>
<name>A0A0B3S2Z4_9RHOB</name>
<evidence type="ECO:0000259" key="2">
    <source>
        <dbReference type="Pfam" id="PF00899"/>
    </source>
</evidence>
<dbReference type="InterPro" id="IPR000594">
    <property type="entry name" value="ThiF_NAD_FAD-bd"/>
</dbReference>
<dbReference type="PATRIC" id="fig|1515334.3.peg.2360"/>
<dbReference type="GO" id="GO:0008146">
    <property type="term" value="F:sulfotransferase activity"/>
    <property type="evidence" value="ECO:0007669"/>
    <property type="project" value="TreeGrafter"/>
</dbReference>
<gene>
    <name evidence="3" type="ORF">OA50_02341</name>
</gene>
<evidence type="ECO:0000313" key="4">
    <source>
        <dbReference type="Proteomes" id="UP000030960"/>
    </source>
</evidence>
<dbReference type="STRING" id="561184.SAMN05216376_12611"/>
<keyword evidence="4" id="KW-1185">Reference proteome</keyword>
<dbReference type="GO" id="GO:0005829">
    <property type="term" value="C:cytosol"/>
    <property type="evidence" value="ECO:0007669"/>
    <property type="project" value="TreeGrafter"/>
</dbReference>